<dbReference type="EMBL" id="JALNUB010000031">
    <property type="protein sequence ID" value="MCK8143423.1"/>
    <property type="molecule type" value="Genomic_DNA"/>
</dbReference>
<name>A0A9X1XX18_9FLAO</name>
<protein>
    <recommendedName>
        <fullName evidence="4">Tetratricopeptide repeat protein</fullName>
    </recommendedName>
</protein>
<proteinExistence type="predicted"/>
<keyword evidence="3" id="KW-1185">Reference proteome</keyword>
<accession>A0A9X1XX18</accession>
<reference evidence="1" key="1">
    <citation type="submission" date="2022-04" db="EMBL/GenBank/DDBJ databases">
        <title>Flavobacterium pygoscelis sp. nov. isolated from Chinstrap chick (Pygoscelis antarcticus).</title>
        <authorList>
            <person name="Irgang R."/>
            <person name="Poblete-Morales M."/>
            <person name="Avendano-Herrera R."/>
        </authorList>
    </citation>
    <scope>NUCLEOTIDE SEQUENCE</scope>
    <source>
        <strain evidence="1">I-SCBP12n</strain>
    </source>
</reference>
<gene>
    <name evidence="1" type="ORF">MW871_15880</name>
    <name evidence="2" type="ORF">MW871_16140</name>
</gene>
<evidence type="ECO:0000313" key="2">
    <source>
        <dbReference type="EMBL" id="MCK8143423.1"/>
    </source>
</evidence>
<dbReference type="RefSeq" id="WP_248429375.1">
    <property type="nucleotide sequence ID" value="NZ_JALNUB010000021.1"/>
</dbReference>
<evidence type="ECO:0008006" key="4">
    <source>
        <dbReference type="Google" id="ProtNLM"/>
    </source>
</evidence>
<organism evidence="1 3">
    <name type="scientific">Flavobacterium pygoscelis</name>
    <dbReference type="NCBI Taxonomy" id="2893176"/>
    <lineage>
        <taxon>Bacteria</taxon>
        <taxon>Pseudomonadati</taxon>
        <taxon>Bacteroidota</taxon>
        <taxon>Flavobacteriia</taxon>
        <taxon>Flavobacteriales</taxon>
        <taxon>Flavobacteriaceae</taxon>
        <taxon>Flavobacterium</taxon>
    </lineage>
</organism>
<dbReference type="AlphaFoldDB" id="A0A9X1XX18"/>
<evidence type="ECO:0000313" key="1">
    <source>
        <dbReference type="EMBL" id="MCK8143371.1"/>
    </source>
</evidence>
<evidence type="ECO:0000313" key="3">
    <source>
        <dbReference type="Proteomes" id="UP001139260"/>
    </source>
</evidence>
<dbReference type="EMBL" id="JALNUB010000021">
    <property type="protein sequence ID" value="MCK8143371.1"/>
    <property type="molecule type" value="Genomic_DNA"/>
</dbReference>
<dbReference type="Proteomes" id="UP001139260">
    <property type="component" value="Unassembled WGS sequence"/>
</dbReference>
<comment type="caution">
    <text evidence="1">The sequence shown here is derived from an EMBL/GenBank/DDBJ whole genome shotgun (WGS) entry which is preliminary data.</text>
</comment>
<sequence length="173" mass="20296">MNLFKLFFKKDKIEKTDTQSFTKKNEIIEENDDQNHPEWDDVFYARATNDLNKMLEVVNVKTDLVNRHFLLQTIVGETYKLRDQENFKNLCLKYSEIHLLEFPEIALALKKDMDGVLPRVSTFQNYATLLTELGEFEKAISVCEMAISYELSDGTKSDYEGRIERIKKKNNVI</sequence>